<feature type="region of interest" description="Disordered" evidence="2">
    <location>
        <begin position="505"/>
        <end position="538"/>
    </location>
</feature>
<evidence type="ECO:0000313" key="4">
    <source>
        <dbReference type="EMBL" id="KAG2180071.1"/>
    </source>
</evidence>
<feature type="domain" description="AB hydrolase-1" evidence="3">
    <location>
        <begin position="105"/>
        <end position="360"/>
    </location>
</feature>
<evidence type="ECO:0000313" key="5">
    <source>
        <dbReference type="Proteomes" id="UP000654370"/>
    </source>
</evidence>
<feature type="region of interest" description="Disordered" evidence="2">
    <location>
        <begin position="555"/>
        <end position="617"/>
    </location>
</feature>
<gene>
    <name evidence="4" type="ORF">INT43_003858</name>
</gene>
<evidence type="ECO:0000259" key="3">
    <source>
        <dbReference type="Pfam" id="PF00561"/>
    </source>
</evidence>
<dbReference type="GO" id="GO:0042171">
    <property type="term" value="F:lysophosphatidic acid acyltransferase activity"/>
    <property type="evidence" value="ECO:0007669"/>
    <property type="project" value="TreeGrafter"/>
</dbReference>
<reference evidence="4" key="1">
    <citation type="submission" date="2020-12" db="EMBL/GenBank/DDBJ databases">
        <title>Metabolic potential, ecology and presence of endohyphal bacteria is reflected in genomic diversity of Mucoromycotina.</title>
        <authorList>
            <person name="Muszewska A."/>
            <person name="Okrasinska A."/>
            <person name="Steczkiewicz K."/>
            <person name="Drgas O."/>
            <person name="Orlowska M."/>
            <person name="Perlinska-Lenart U."/>
            <person name="Aleksandrzak-Piekarczyk T."/>
            <person name="Szatraj K."/>
            <person name="Zielenkiewicz U."/>
            <person name="Pilsyk S."/>
            <person name="Malc E."/>
            <person name="Mieczkowski P."/>
            <person name="Kruszewska J.S."/>
            <person name="Biernat P."/>
            <person name="Pawlowska J."/>
        </authorList>
    </citation>
    <scope>NUCLEOTIDE SEQUENCE</scope>
    <source>
        <strain evidence="4">WA0000067209</strain>
    </source>
</reference>
<feature type="compositionally biased region" description="Polar residues" evidence="2">
    <location>
        <begin position="592"/>
        <end position="608"/>
    </location>
</feature>
<keyword evidence="5" id="KW-1185">Reference proteome</keyword>
<dbReference type="GO" id="GO:0006654">
    <property type="term" value="P:phosphatidic acid biosynthetic process"/>
    <property type="evidence" value="ECO:0007669"/>
    <property type="project" value="TreeGrafter"/>
</dbReference>
<sequence>MRLWNRISSHASLRSPSTERVTEVYTEIWQRLVGRDSVVTKPKQLTKKQRSLAEAEKAMFKAVKHPLEHRMTAIIPAFLKNSSKPYYISSVSTVTPPGESDKPDLVLVHGYGGGKAIWIRNIDELAKHYRVHTVDLLGWGRSTRNRYCGSDATKAQSYFVDSLETWREAMNIEKMTLLGHSFGGFVSASYALEHRDRLNKLVLLSPIGLQGFRFPADQALSLSGRILFTSIWTLTPQRILGMLPKSRVLRMLANSRVKTIQAFGFADDTVIRYVYELATQSVSGEMAFSKLMGPTKDSAMTWHVPLKERLQELKDLPIFLAYGEHDWIDYRFATEVRNKILPQTKVFLLPDAGHHGYVEAADLLSYIVSNLDNDLSSLEYLGDKDKVPRRTGLKILSSNFSRLEHIVNEFCDLLSDASKGQPTLPEDDIRWQLFRTMSVAQLQSKRLRQRIAKWRDFVERGVDDWFGSPDSIMALVEHKELLRNIHTEEDLHPNLESQLDIEEPASLASTSSNTWPNVPSIRSRNDSTATSDTYASSVPPKDVWTVSPILYQQTTHPQRYSPPPRTSSLISLPLTTPTPPLFEATKTKRQTPRQSKSATTRMITSLKKSMTRKGTVA</sequence>
<dbReference type="SUPFAM" id="SSF53474">
    <property type="entry name" value="alpha/beta-Hydrolases"/>
    <property type="match status" value="1"/>
</dbReference>
<protein>
    <recommendedName>
        <fullName evidence="3">AB hydrolase-1 domain-containing protein</fullName>
    </recommendedName>
</protein>
<dbReference type="InterPro" id="IPR029058">
    <property type="entry name" value="AB_hydrolase_fold"/>
</dbReference>
<comment type="caution">
    <text evidence="4">The sequence shown here is derived from an EMBL/GenBank/DDBJ whole genome shotgun (WGS) entry which is preliminary data.</text>
</comment>
<dbReference type="Proteomes" id="UP000654370">
    <property type="component" value="Unassembled WGS sequence"/>
</dbReference>
<dbReference type="EMBL" id="JAEPQZ010000006">
    <property type="protein sequence ID" value="KAG2180071.1"/>
    <property type="molecule type" value="Genomic_DNA"/>
</dbReference>
<feature type="compositionally biased region" description="Low complexity" evidence="2">
    <location>
        <begin position="526"/>
        <end position="537"/>
    </location>
</feature>
<dbReference type="Gene3D" id="3.40.50.1820">
    <property type="entry name" value="alpha/beta hydrolase"/>
    <property type="match status" value="1"/>
</dbReference>
<dbReference type="InterPro" id="IPR000073">
    <property type="entry name" value="AB_hydrolase_1"/>
</dbReference>
<dbReference type="GO" id="GO:0052689">
    <property type="term" value="F:carboxylic ester hydrolase activity"/>
    <property type="evidence" value="ECO:0007669"/>
    <property type="project" value="TreeGrafter"/>
</dbReference>
<dbReference type="PANTHER" id="PTHR42886:SF29">
    <property type="entry name" value="PUMMELIG, ISOFORM A"/>
    <property type="match status" value="1"/>
</dbReference>
<evidence type="ECO:0000256" key="1">
    <source>
        <dbReference type="ARBA" id="ARBA00038097"/>
    </source>
</evidence>
<dbReference type="PANTHER" id="PTHR42886">
    <property type="entry name" value="RE40534P-RELATED"/>
    <property type="match status" value="1"/>
</dbReference>
<comment type="similarity">
    <text evidence="1">Belongs to the peptidase S33 family. ABHD4/ABHD5 subfamily.</text>
</comment>
<name>A0A8H7PU02_MORIS</name>
<feature type="compositionally biased region" description="Low complexity" evidence="2">
    <location>
        <begin position="566"/>
        <end position="575"/>
    </location>
</feature>
<dbReference type="Pfam" id="PF00561">
    <property type="entry name" value="Abhydrolase_1"/>
    <property type="match status" value="1"/>
</dbReference>
<dbReference type="OrthoDB" id="7457040at2759"/>
<evidence type="ECO:0000256" key="2">
    <source>
        <dbReference type="SAM" id="MobiDB-lite"/>
    </source>
</evidence>
<organism evidence="4 5">
    <name type="scientific">Mortierella isabellina</name>
    <name type="common">Filamentous fungus</name>
    <name type="synonym">Umbelopsis isabellina</name>
    <dbReference type="NCBI Taxonomy" id="91625"/>
    <lineage>
        <taxon>Eukaryota</taxon>
        <taxon>Fungi</taxon>
        <taxon>Fungi incertae sedis</taxon>
        <taxon>Mucoromycota</taxon>
        <taxon>Mucoromycotina</taxon>
        <taxon>Umbelopsidomycetes</taxon>
        <taxon>Umbelopsidales</taxon>
        <taxon>Umbelopsidaceae</taxon>
        <taxon>Umbelopsis</taxon>
    </lineage>
</organism>
<feature type="compositionally biased region" description="Polar residues" evidence="2">
    <location>
        <begin position="507"/>
        <end position="522"/>
    </location>
</feature>
<proteinExistence type="inferred from homology"/>
<accession>A0A8H7PU02</accession>
<dbReference type="GO" id="GO:0055088">
    <property type="term" value="P:lipid homeostasis"/>
    <property type="evidence" value="ECO:0007669"/>
    <property type="project" value="TreeGrafter"/>
</dbReference>
<dbReference type="AlphaFoldDB" id="A0A8H7PU02"/>
<dbReference type="PRINTS" id="PR00111">
    <property type="entry name" value="ABHYDROLASE"/>
</dbReference>